<keyword evidence="3" id="KW-0812">Transmembrane</keyword>
<dbReference type="Gene3D" id="1.20.1440.20">
    <property type="entry name" value="LemA-like domain"/>
    <property type="match status" value="1"/>
</dbReference>
<accession>A0ABV1HGC7</accession>
<protein>
    <submittedName>
        <fullName evidence="6">LemA family protein</fullName>
    </submittedName>
</protein>
<evidence type="ECO:0000256" key="2">
    <source>
        <dbReference type="ARBA" id="ARBA00008854"/>
    </source>
</evidence>
<dbReference type="InterPro" id="IPR023353">
    <property type="entry name" value="LemA-like_dom_sf"/>
</dbReference>
<keyword evidence="5" id="KW-0472">Membrane</keyword>
<dbReference type="PANTHER" id="PTHR34478:SF1">
    <property type="entry name" value="PROTEIN LEMA"/>
    <property type="match status" value="1"/>
</dbReference>
<dbReference type="SUPFAM" id="SSF140478">
    <property type="entry name" value="LemA-like"/>
    <property type="match status" value="1"/>
</dbReference>
<sequence>MALIIVGVVLVIIILWFISAQRKLVAMDENINNAMGQIGVQLSSRWDALTALLDLTKGYADHEYKTISDTIKMRTSINSNSSAAEVNKQENMLTEAMGKIMAVAESYPELKANENYIKTMDSVNEYEKMVRQSRLIYNDSVTKLNRTIRMFPTSIAAGMLHITSRDYLEASEQKADMPDMK</sequence>
<dbReference type="EMBL" id="JBBMEX010000009">
    <property type="protein sequence ID" value="MEQ2558112.1"/>
    <property type="molecule type" value="Genomic_DNA"/>
</dbReference>
<organism evidence="6 7">
    <name type="scientific">Maccoyibacter intestinihominis</name>
    <dbReference type="NCBI Taxonomy" id="3133499"/>
    <lineage>
        <taxon>Bacteria</taxon>
        <taxon>Bacillati</taxon>
        <taxon>Bacillota</taxon>
        <taxon>Clostridia</taxon>
        <taxon>Lachnospirales</taxon>
        <taxon>Lachnospiraceae</taxon>
        <taxon>Maccoyibacter</taxon>
    </lineage>
</organism>
<comment type="subcellular location">
    <subcellularLocation>
        <location evidence="1">Membrane</location>
        <topology evidence="1">Single-pass membrane protein</topology>
    </subcellularLocation>
</comment>
<dbReference type="Pfam" id="PF04011">
    <property type="entry name" value="LemA"/>
    <property type="match status" value="1"/>
</dbReference>
<comment type="caution">
    <text evidence="6">The sequence shown here is derived from an EMBL/GenBank/DDBJ whole genome shotgun (WGS) entry which is preliminary data.</text>
</comment>
<evidence type="ECO:0000313" key="6">
    <source>
        <dbReference type="EMBL" id="MEQ2558112.1"/>
    </source>
</evidence>
<proteinExistence type="inferred from homology"/>
<evidence type="ECO:0000256" key="1">
    <source>
        <dbReference type="ARBA" id="ARBA00004167"/>
    </source>
</evidence>
<dbReference type="Proteomes" id="UP001454489">
    <property type="component" value="Unassembled WGS sequence"/>
</dbReference>
<gene>
    <name evidence="6" type="ORF">WMO43_09555</name>
</gene>
<evidence type="ECO:0000256" key="4">
    <source>
        <dbReference type="ARBA" id="ARBA00022989"/>
    </source>
</evidence>
<reference evidence="6 7" key="1">
    <citation type="submission" date="2024-03" db="EMBL/GenBank/DDBJ databases">
        <title>Human intestinal bacterial collection.</title>
        <authorList>
            <person name="Pauvert C."/>
            <person name="Hitch T.C.A."/>
            <person name="Clavel T."/>
        </authorList>
    </citation>
    <scope>NUCLEOTIDE SEQUENCE [LARGE SCALE GENOMIC DNA]</scope>
    <source>
        <strain evidence="6 7">CLA-AA-H185</strain>
    </source>
</reference>
<evidence type="ECO:0000256" key="3">
    <source>
        <dbReference type="ARBA" id="ARBA00022692"/>
    </source>
</evidence>
<keyword evidence="4" id="KW-1133">Transmembrane helix</keyword>
<comment type="similarity">
    <text evidence="2">Belongs to the LemA family.</text>
</comment>
<keyword evidence="7" id="KW-1185">Reference proteome</keyword>
<dbReference type="RefSeq" id="WP_178050404.1">
    <property type="nucleotide sequence ID" value="NZ_JBBMEX010000009.1"/>
</dbReference>
<dbReference type="InterPro" id="IPR007156">
    <property type="entry name" value="MamQ_LemA"/>
</dbReference>
<evidence type="ECO:0000256" key="5">
    <source>
        <dbReference type="ARBA" id="ARBA00023136"/>
    </source>
</evidence>
<evidence type="ECO:0000313" key="7">
    <source>
        <dbReference type="Proteomes" id="UP001454489"/>
    </source>
</evidence>
<name>A0ABV1HGC7_9FIRM</name>
<dbReference type="PANTHER" id="PTHR34478">
    <property type="entry name" value="PROTEIN LEMA"/>
    <property type="match status" value="1"/>
</dbReference>